<gene>
    <name evidence="11" type="ORF">COB67_06240</name>
</gene>
<dbReference type="GO" id="GO:0020037">
    <property type="term" value="F:heme binding"/>
    <property type="evidence" value="ECO:0007669"/>
    <property type="project" value="InterPro"/>
</dbReference>
<dbReference type="GO" id="GO:0017003">
    <property type="term" value="P:protein-heme linkage"/>
    <property type="evidence" value="ECO:0007669"/>
    <property type="project" value="InterPro"/>
</dbReference>
<dbReference type="GO" id="GO:0005886">
    <property type="term" value="C:plasma membrane"/>
    <property type="evidence" value="ECO:0007669"/>
    <property type="project" value="InterPro"/>
</dbReference>
<dbReference type="Proteomes" id="UP000218113">
    <property type="component" value="Unassembled WGS sequence"/>
</dbReference>
<reference evidence="12" key="1">
    <citation type="submission" date="2017-08" db="EMBL/GenBank/DDBJ databases">
        <title>A dynamic microbial community with high functional redundancy inhabits the cold, oxic subseafloor aquifer.</title>
        <authorList>
            <person name="Tully B.J."/>
            <person name="Wheat C.G."/>
            <person name="Glazer B.T."/>
            <person name="Huber J.A."/>
        </authorList>
    </citation>
    <scope>NUCLEOTIDE SEQUENCE [LARGE SCALE GENOMIC DNA]</scope>
</reference>
<evidence type="ECO:0000256" key="4">
    <source>
        <dbReference type="ARBA" id="ARBA00022723"/>
    </source>
</evidence>
<dbReference type="Gene3D" id="2.40.50.140">
    <property type="entry name" value="Nucleic acid-binding proteins"/>
    <property type="match status" value="1"/>
</dbReference>
<dbReference type="GO" id="GO:0046872">
    <property type="term" value="F:metal ion binding"/>
    <property type="evidence" value="ECO:0007669"/>
    <property type="project" value="UniProtKB-KW"/>
</dbReference>
<evidence type="ECO:0000256" key="9">
    <source>
        <dbReference type="ARBA" id="ARBA00023136"/>
    </source>
</evidence>
<evidence type="ECO:0000256" key="2">
    <source>
        <dbReference type="ARBA" id="ARBA00022617"/>
    </source>
</evidence>
<dbReference type="PANTHER" id="PTHR34128:SF2">
    <property type="entry name" value="CYTOCHROME C-TYPE BIOGENESIS PROTEIN CCME HOMOLOG, MITOCHONDRIAL"/>
    <property type="match status" value="1"/>
</dbReference>
<dbReference type="GO" id="GO:0017004">
    <property type="term" value="P:cytochrome complex assembly"/>
    <property type="evidence" value="ECO:0007669"/>
    <property type="project" value="UniProtKB-KW"/>
</dbReference>
<evidence type="ECO:0000256" key="3">
    <source>
        <dbReference type="ARBA" id="ARBA00022692"/>
    </source>
</evidence>
<dbReference type="PANTHER" id="PTHR34128">
    <property type="entry name" value="CYTOCHROME C-TYPE BIOGENESIS PROTEIN CCME HOMOLOG, MITOCHONDRIAL"/>
    <property type="match status" value="1"/>
</dbReference>
<evidence type="ECO:0000256" key="1">
    <source>
        <dbReference type="ARBA" id="ARBA00004370"/>
    </source>
</evidence>
<keyword evidence="4 10" id="KW-0479">Metal-binding</keyword>
<accession>A0A2A4T4E2</accession>
<comment type="subcellular location">
    <subcellularLocation>
        <location evidence="1">Membrane</location>
    </subcellularLocation>
</comment>
<sequence length="145" mass="16350">MNKKSLKFIIGGLLIVGIITAVFASVSSENLTYYHTPEEILANPQAFQKEKIRVMGLVEKGSLTFDPKQTLSTFRITEDGKLFLNVSYQGSRPDMFKEGQGVVVEGIMSSTQLFTADSLLVKHSEEYKAEEHETQQKDYYNSMQN</sequence>
<keyword evidence="5" id="KW-0201">Cytochrome c-type biogenesis</keyword>
<dbReference type="SUPFAM" id="SSF82093">
    <property type="entry name" value="Heme chaperone CcmE"/>
    <property type="match status" value="1"/>
</dbReference>
<comment type="caution">
    <text evidence="11">The sequence shown here is derived from an EMBL/GenBank/DDBJ whole genome shotgun (WGS) entry which is preliminary data.</text>
</comment>
<name>A0A2A4T4E2_9DELT</name>
<protein>
    <submittedName>
        <fullName evidence="11">Cytochrome c biogenesis protein CcmE</fullName>
    </submittedName>
</protein>
<dbReference type="AlphaFoldDB" id="A0A2A4T4E2"/>
<evidence type="ECO:0000256" key="7">
    <source>
        <dbReference type="ARBA" id="ARBA00022989"/>
    </source>
</evidence>
<keyword evidence="8 10" id="KW-0408">Iron</keyword>
<keyword evidence="3" id="KW-0812">Transmembrane</keyword>
<dbReference type="InterPro" id="IPR036127">
    <property type="entry name" value="CcmE-like_sf"/>
</dbReference>
<evidence type="ECO:0000313" key="11">
    <source>
        <dbReference type="EMBL" id="PCI28520.1"/>
    </source>
</evidence>
<dbReference type="InterPro" id="IPR012340">
    <property type="entry name" value="NA-bd_OB-fold"/>
</dbReference>
<dbReference type="InterPro" id="IPR004329">
    <property type="entry name" value="CcmE"/>
</dbReference>
<feature type="binding site" description="axial binding residue" evidence="10">
    <location>
        <position position="127"/>
    </location>
    <ligand>
        <name>heme</name>
        <dbReference type="ChEBI" id="CHEBI:30413"/>
    </ligand>
    <ligandPart>
        <name>Fe</name>
        <dbReference type="ChEBI" id="CHEBI:18248"/>
    </ligandPart>
</feature>
<evidence type="ECO:0000256" key="6">
    <source>
        <dbReference type="ARBA" id="ARBA00022968"/>
    </source>
</evidence>
<proteinExistence type="predicted"/>
<keyword evidence="9" id="KW-0472">Membrane</keyword>
<feature type="binding site" description="covalent" evidence="10">
    <location>
        <position position="123"/>
    </location>
    <ligand>
        <name>heme</name>
        <dbReference type="ChEBI" id="CHEBI:30413"/>
    </ligand>
</feature>
<keyword evidence="7" id="KW-1133">Transmembrane helix</keyword>
<evidence type="ECO:0000256" key="5">
    <source>
        <dbReference type="ARBA" id="ARBA00022748"/>
    </source>
</evidence>
<keyword evidence="2 10" id="KW-0349">Heme</keyword>
<organism evidence="11 12">
    <name type="scientific">SAR324 cluster bacterium</name>
    <dbReference type="NCBI Taxonomy" id="2024889"/>
    <lineage>
        <taxon>Bacteria</taxon>
        <taxon>Deltaproteobacteria</taxon>
        <taxon>SAR324 cluster</taxon>
    </lineage>
</organism>
<evidence type="ECO:0000256" key="8">
    <source>
        <dbReference type="ARBA" id="ARBA00023004"/>
    </source>
</evidence>
<evidence type="ECO:0000256" key="10">
    <source>
        <dbReference type="PIRSR" id="PIRSR604329-50"/>
    </source>
</evidence>
<evidence type="ECO:0000313" key="12">
    <source>
        <dbReference type="Proteomes" id="UP000218113"/>
    </source>
</evidence>
<dbReference type="Pfam" id="PF03100">
    <property type="entry name" value="CcmE"/>
    <property type="match status" value="1"/>
</dbReference>
<dbReference type="EMBL" id="NVSR01000032">
    <property type="protein sequence ID" value="PCI28520.1"/>
    <property type="molecule type" value="Genomic_DNA"/>
</dbReference>
<keyword evidence="6" id="KW-0735">Signal-anchor</keyword>